<sequence length="455" mass="53057">MDFEDILRFVDESVYAKTGKRLKDVDILIIRGSWQGQNYQEIAEAHGYTDKYFKQDVGPRFWRLLSETFGERVSKTNFRATLERHYQSCFSNLKEATEPSFRQVVELRKQTDLSVSPKSPEFPEGILALDSPFYIERPPTESECYQEILRTGSLIRIKGTKRMGKTSLLNRILAYTQQYEYQVIRINLRQAEKSVFISLDKFLRWFCANASRQLNQKPSLENYWDEEVGSKVSCTSYIQMHLLEQANRNLVIGLDEIDVVFNYPDIAEDFLSLLREWHEEAKINEIWERLRLIVTHSTEVYIPLNIHQSPFNVGLPIKLSEFNQQQIQHLASLYRLSLSDEDINQLIAMVGGHPYLIQQALYYLWREKISLEQLLQTSPTEGGIYSDHLRSYLGYIQKRPELAQSFKQVITASSPVQLEPVLMYQLDSMGLVQLDGNQVKPSCELYRQYFTATLP</sequence>
<gene>
    <name evidence="2" type="ORF">KME32_32000</name>
</gene>
<evidence type="ECO:0000313" key="3">
    <source>
        <dbReference type="Proteomes" id="UP000715781"/>
    </source>
</evidence>
<dbReference type="Proteomes" id="UP000715781">
    <property type="component" value="Unassembled WGS sequence"/>
</dbReference>
<dbReference type="PANTHER" id="PTHR34301:SF8">
    <property type="entry name" value="ATPASE DOMAIN-CONTAINING PROTEIN"/>
    <property type="match status" value="1"/>
</dbReference>
<dbReference type="Pfam" id="PF14516">
    <property type="entry name" value="AAA_35"/>
    <property type="match status" value="1"/>
</dbReference>
<dbReference type="InterPro" id="IPR058651">
    <property type="entry name" value="HTH_VMAP-M9"/>
</dbReference>
<dbReference type="AlphaFoldDB" id="A0A951UKN1"/>
<protein>
    <submittedName>
        <fullName evidence="2">AAA-like domain-containing protein</fullName>
    </submittedName>
</protein>
<proteinExistence type="predicted"/>
<dbReference type="PANTHER" id="PTHR34301">
    <property type="entry name" value="DNA-BINDING PROTEIN-RELATED"/>
    <property type="match status" value="1"/>
</dbReference>
<comment type="caution">
    <text evidence="2">The sequence shown here is derived from an EMBL/GenBank/DDBJ whole genome shotgun (WGS) entry which is preliminary data.</text>
</comment>
<evidence type="ECO:0000259" key="1">
    <source>
        <dbReference type="Pfam" id="PF26355"/>
    </source>
</evidence>
<dbReference type="Gene3D" id="3.40.50.300">
    <property type="entry name" value="P-loop containing nucleotide triphosphate hydrolases"/>
    <property type="match status" value="1"/>
</dbReference>
<reference evidence="2" key="2">
    <citation type="journal article" date="2022" name="Microbiol. Resour. Announc.">
        <title>Metagenome Sequencing to Explore Phylogenomics of Terrestrial Cyanobacteria.</title>
        <authorList>
            <person name="Ward R.D."/>
            <person name="Stajich J.E."/>
            <person name="Johansen J.R."/>
            <person name="Huntemann M."/>
            <person name="Clum A."/>
            <person name="Foster B."/>
            <person name="Foster B."/>
            <person name="Roux S."/>
            <person name="Palaniappan K."/>
            <person name="Varghese N."/>
            <person name="Mukherjee S."/>
            <person name="Reddy T.B.K."/>
            <person name="Daum C."/>
            <person name="Copeland A."/>
            <person name="Chen I.A."/>
            <person name="Ivanova N.N."/>
            <person name="Kyrpides N.C."/>
            <person name="Shapiro N."/>
            <person name="Eloe-Fadrosh E.A."/>
            <person name="Pietrasiak N."/>
        </authorList>
    </citation>
    <scope>NUCLEOTIDE SEQUENCE</scope>
    <source>
        <strain evidence="2">JT2-VF2</strain>
    </source>
</reference>
<name>A0A951UKN1_9NOST</name>
<organism evidence="2 3">
    <name type="scientific">Mojavia pulchra JT2-VF2</name>
    <dbReference type="NCBI Taxonomy" id="287848"/>
    <lineage>
        <taxon>Bacteria</taxon>
        <taxon>Bacillati</taxon>
        <taxon>Cyanobacteriota</taxon>
        <taxon>Cyanophyceae</taxon>
        <taxon>Nostocales</taxon>
        <taxon>Nostocaceae</taxon>
    </lineage>
</organism>
<dbReference type="Pfam" id="PF26355">
    <property type="entry name" value="HTH_VMAP-M9"/>
    <property type="match status" value="1"/>
</dbReference>
<evidence type="ECO:0000313" key="2">
    <source>
        <dbReference type="EMBL" id="MBW4565625.1"/>
    </source>
</evidence>
<dbReference type="SUPFAM" id="SSF52540">
    <property type="entry name" value="P-loop containing nucleoside triphosphate hydrolases"/>
    <property type="match status" value="1"/>
</dbReference>
<reference evidence="2" key="1">
    <citation type="submission" date="2021-05" db="EMBL/GenBank/DDBJ databases">
        <authorList>
            <person name="Pietrasiak N."/>
            <person name="Ward R."/>
            <person name="Stajich J.E."/>
            <person name="Kurbessoian T."/>
        </authorList>
    </citation>
    <scope>NUCLEOTIDE SEQUENCE</scope>
    <source>
        <strain evidence="2">JT2-VF2</strain>
    </source>
</reference>
<dbReference type="EMBL" id="JAHHHN010000043">
    <property type="protein sequence ID" value="MBW4565625.1"/>
    <property type="molecule type" value="Genomic_DNA"/>
</dbReference>
<accession>A0A951UKN1</accession>
<dbReference type="InterPro" id="IPR027417">
    <property type="entry name" value="P-loop_NTPase"/>
</dbReference>
<feature type="domain" description="vWA-MoxR associated protein N-terminal HTH" evidence="1">
    <location>
        <begin position="1"/>
        <end position="85"/>
    </location>
</feature>